<evidence type="ECO:0000256" key="1">
    <source>
        <dbReference type="ARBA" id="ARBA00038158"/>
    </source>
</evidence>
<dbReference type="InterPro" id="IPR029063">
    <property type="entry name" value="SAM-dependent_MTases_sf"/>
</dbReference>
<comment type="similarity">
    <text evidence="1">Belongs to the methyltransferase superfamily. LaeA methyltransferase family.</text>
</comment>
<dbReference type="OrthoDB" id="2013972at2759"/>
<dbReference type="EMBL" id="JFBX01000758">
    <property type="protein sequence ID" value="KXH28998.1"/>
    <property type="molecule type" value="Genomic_DNA"/>
</dbReference>
<feature type="region of interest" description="Disordered" evidence="2">
    <location>
        <begin position="1"/>
        <end position="44"/>
    </location>
</feature>
<dbReference type="CDD" id="cd02440">
    <property type="entry name" value="AdoMet_MTases"/>
    <property type="match status" value="1"/>
</dbReference>
<proteinExistence type="inferred from homology"/>
<dbReference type="GO" id="GO:0032259">
    <property type="term" value="P:methylation"/>
    <property type="evidence" value="ECO:0007669"/>
    <property type="project" value="UniProtKB-KW"/>
</dbReference>
<dbReference type="PANTHER" id="PTHR43591">
    <property type="entry name" value="METHYLTRANSFERASE"/>
    <property type="match status" value="1"/>
</dbReference>
<keyword evidence="4" id="KW-1185">Reference proteome</keyword>
<dbReference type="AlphaFoldDB" id="A0A135RZI0"/>
<feature type="compositionally biased region" description="Low complexity" evidence="2">
    <location>
        <begin position="15"/>
        <end position="29"/>
    </location>
</feature>
<evidence type="ECO:0000256" key="2">
    <source>
        <dbReference type="SAM" id="MobiDB-lite"/>
    </source>
</evidence>
<evidence type="ECO:0000313" key="4">
    <source>
        <dbReference type="Proteomes" id="UP000070328"/>
    </source>
</evidence>
<keyword evidence="3" id="KW-0489">Methyltransferase</keyword>
<organism evidence="3 4">
    <name type="scientific">Colletotrichum simmondsii</name>
    <dbReference type="NCBI Taxonomy" id="703756"/>
    <lineage>
        <taxon>Eukaryota</taxon>
        <taxon>Fungi</taxon>
        <taxon>Dikarya</taxon>
        <taxon>Ascomycota</taxon>
        <taxon>Pezizomycotina</taxon>
        <taxon>Sordariomycetes</taxon>
        <taxon>Hypocreomycetidae</taxon>
        <taxon>Glomerellales</taxon>
        <taxon>Glomerellaceae</taxon>
        <taxon>Colletotrichum</taxon>
        <taxon>Colletotrichum acutatum species complex</taxon>
    </lineage>
</organism>
<protein>
    <submittedName>
        <fullName evidence="3">TAM domain methyltransferase</fullName>
    </submittedName>
</protein>
<keyword evidence="3" id="KW-0808">Transferase</keyword>
<reference evidence="3 4" key="1">
    <citation type="submission" date="2014-02" db="EMBL/GenBank/DDBJ databases">
        <title>The genome sequence of Colletotrichum simmondsii CBS122122.</title>
        <authorList>
            <person name="Baroncelli R."/>
            <person name="Thon M.R."/>
        </authorList>
    </citation>
    <scope>NUCLEOTIDE SEQUENCE [LARGE SCALE GENOMIC DNA]</scope>
    <source>
        <strain evidence="3 4">CBS122122</strain>
    </source>
</reference>
<evidence type="ECO:0000313" key="3">
    <source>
        <dbReference type="EMBL" id="KXH28998.1"/>
    </source>
</evidence>
<accession>A0A135RZI0</accession>
<dbReference type="SUPFAM" id="SSF53335">
    <property type="entry name" value="S-adenosyl-L-methionine-dependent methyltransferases"/>
    <property type="match status" value="1"/>
</dbReference>
<dbReference type="Proteomes" id="UP000070328">
    <property type="component" value="Unassembled WGS sequence"/>
</dbReference>
<gene>
    <name evidence="3" type="ORF">CSIM01_02067</name>
</gene>
<comment type="caution">
    <text evidence="3">The sequence shown here is derived from an EMBL/GenBank/DDBJ whole genome shotgun (WGS) entry which is preliminary data.</text>
</comment>
<sequence>MSGPISDLEAQPVQPTASSTADAPSASADIEVDSEVRNDASTMDDRMSSYTASLSSSVVDYPTEYGRTYHAFRAGSYNFPNDERESDRLDLTHTVMVKTIGNKLFLAPIDEAKTHRVLDIGTGTGIWAIEMGDFFPNAEINGIDLSPIQPSWVPPNVKFEVDDVESPWVGNKKYNFIFSRYMAGSIADWQLYISRIFGNLTPGGWAEFQDWSLMLDSDDGSLDNTQTHRWATLFMEACANLGRDGAPGPSLNAWVKDHGFQNVEHRHYKIPIGPWAKDPSLKDIGMCNLIQMLEGLDAFTLKLFCTALDWTREEALVLLSQVRKEMKACKSHVYLHFHVVYGQKSEQED</sequence>
<dbReference type="PANTHER" id="PTHR43591:SF10">
    <property type="entry name" value="ABC TRANSMEMBRANE TYPE-1 DOMAIN-CONTAINING PROTEIN-RELATED"/>
    <property type="match status" value="1"/>
</dbReference>
<name>A0A135RZI0_9PEZI</name>
<dbReference type="Gene3D" id="3.40.50.150">
    <property type="entry name" value="Vaccinia Virus protein VP39"/>
    <property type="match status" value="1"/>
</dbReference>
<dbReference type="GO" id="GO:0008168">
    <property type="term" value="F:methyltransferase activity"/>
    <property type="evidence" value="ECO:0007669"/>
    <property type="project" value="UniProtKB-KW"/>
</dbReference>
<dbReference type="Pfam" id="PF13489">
    <property type="entry name" value="Methyltransf_23"/>
    <property type="match status" value="1"/>
</dbReference>
<feature type="compositionally biased region" description="Basic and acidic residues" evidence="2">
    <location>
        <begin position="34"/>
        <end position="44"/>
    </location>
</feature>